<comment type="caution">
    <text evidence="1">The sequence shown here is derived from an EMBL/GenBank/DDBJ whole genome shotgun (WGS) entry which is preliminary data.</text>
</comment>
<evidence type="ECO:0000313" key="2">
    <source>
        <dbReference type="Proteomes" id="UP000319818"/>
    </source>
</evidence>
<accession>A0A543FQV9</accession>
<dbReference type="EMBL" id="VFPH01000003">
    <property type="protein sequence ID" value="TQM36207.1"/>
    <property type="molecule type" value="Genomic_DNA"/>
</dbReference>
<name>A0A543FQV9_9PSEU</name>
<dbReference type="Proteomes" id="UP000319818">
    <property type="component" value="Unassembled WGS sequence"/>
</dbReference>
<evidence type="ECO:0000313" key="1">
    <source>
        <dbReference type="EMBL" id="TQM36207.1"/>
    </source>
</evidence>
<sequence>MAAGQVTTLPIDLDRATLVAFYGAKPASLDRTVRALQDAASSVLGTRFRPRAVDDVHATLMGLDQPAENGVAPHLAQAVRHLLDVLRSERVVLQFGGFSPGERTITSRGRSLHDRTLGVVARQIVLIGWPVREAPLGRAPSMRLADLRYEFERYGFRHKYHAPGMGPDPDAYMVLGEVDDADGVDAHAIAAITRGGGLQDAILVDLTPDSVFLVEYHETSLARASSRWWTLDSADAAMRDGPTPSRRCSAAP</sequence>
<protein>
    <submittedName>
        <fullName evidence="1">Uncharacterized protein</fullName>
    </submittedName>
</protein>
<keyword evidence="2" id="KW-1185">Reference proteome</keyword>
<reference evidence="1 2" key="1">
    <citation type="submission" date="2019-06" db="EMBL/GenBank/DDBJ databases">
        <title>Sequencing the genomes of 1000 actinobacteria strains.</title>
        <authorList>
            <person name="Klenk H.-P."/>
        </authorList>
    </citation>
    <scope>NUCLEOTIDE SEQUENCE [LARGE SCALE GENOMIC DNA]</scope>
    <source>
        <strain evidence="1 2">DSM 45511</strain>
    </source>
</reference>
<organism evidence="1 2">
    <name type="scientific">Pseudonocardia cypriaca</name>
    <dbReference type="NCBI Taxonomy" id="882449"/>
    <lineage>
        <taxon>Bacteria</taxon>
        <taxon>Bacillati</taxon>
        <taxon>Actinomycetota</taxon>
        <taxon>Actinomycetes</taxon>
        <taxon>Pseudonocardiales</taxon>
        <taxon>Pseudonocardiaceae</taxon>
        <taxon>Pseudonocardia</taxon>
    </lineage>
</organism>
<dbReference type="AlphaFoldDB" id="A0A543FQV9"/>
<proteinExistence type="predicted"/>
<gene>
    <name evidence="1" type="ORF">FB388_7664</name>
</gene>